<sequence length="760" mass="79573">MTIGWSDRLFIVDGDAPAVDQLGALQGVDAPWLVIERLGGALRYVFSYEELLDLLRRTHVAFDPDSPSSLADVLGLHEWQASGEVRLADLAAAVIDASRAGAAGPSGLRLVVLDDAGRVSAIGGEDVDAAPEPVWAAAPASASADPFEAFGATRGGAPSAGADAVRGDPFGAIAEPAAAAGAEPAPASSAEAVDPGGIAAGAGDGARRSPRDDDEGTAPIRHPSIEPRGELVPAAPVTLVVDLLREASSSTSGGPLSLGTQAADWQTLDIGVTLVSPAIDFERSGRGRVTIHRNAASVPAEIHGRVLDDVAPGTDVEVHAQFWSGTRYSGGAVRVLRVAAAPAAHGTGAPSALPDRAAPPAGDARAGASGGDAPAALAAFAATAAAPGAAVGTPARTSAGATGAIRVEPDAEPPDLTVFITLFDKERPGRMHWRMTTEPFDALPPKLDAIIDVGQDPASEAAARFKEFANLERGQHRESIEGFGEKLWDSAPPEFQAVYWALHDHYRRPLSIQFVSDDPYLPWELMRPYRDGETHPPLAVRHAVARWIGRWHGYMRNRLRAGRLIAIAPKYKTVSARLTLAEAAAARLVASFGAEAVDGTWPSLNELLVRPSGAPIGLLYFTGHGVFSGDAAASAIKLTDRAMKVTEVGRREVSLGERDGTLVFFNACEVGATGRLLGSVGGWADAFLSRRFRAFIAPLWAIDEEDAAQVTDELLARIIRERVPVGAALRDLRAAHGDVSPTFYSYLLFGDVTARVESSA</sequence>
<evidence type="ECO:0000313" key="4">
    <source>
        <dbReference type="Proteomes" id="UP000529637"/>
    </source>
</evidence>
<proteinExistence type="predicted"/>
<evidence type="ECO:0000259" key="2">
    <source>
        <dbReference type="Pfam" id="PF19973"/>
    </source>
</evidence>
<name>A0A7Y6TW98_9BURK</name>
<dbReference type="RefSeq" id="WP_176068187.1">
    <property type="nucleotide sequence ID" value="NZ_JABWMJ010000003.1"/>
</dbReference>
<dbReference type="InterPro" id="IPR045543">
    <property type="entry name" value="TCAD7"/>
</dbReference>
<dbReference type="Pfam" id="PF19973">
    <property type="entry name" value="TCAD7"/>
    <property type="match status" value="1"/>
</dbReference>
<gene>
    <name evidence="3" type="ORF">HQN59_08765</name>
</gene>
<evidence type="ECO:0000313" key="3">
    <source>
        <dbReference type="EMBL" id="NUZ05855.1"/>
    </source>
</evidence>
<keyword evidence="4" id="KW-1185">Reference proteome</keyword>
<evidence type="ECO:0000256" key="1">
    <source>
        <dbReference type="SAM" id="MobiDB-lite"/>
    </source>
</evidence>
<protein>
    <recommendedName>
        <fullName evidence="2">Ternary complex associated domain-containing protein</fullName>
    </recommendedName>
</protein>
<dbReference type="Proteomes" id="UP000529637">
    <property type="component" value="Unassembled WGS sequence"/>
</dbReference>
<feature type="domain" description="Ternary complex associated" evidence="2">
    <location>
        <begin position="8"/>
        <end position="98"/>
    </location>
</feature>
<dbReference type="EMBL" id="JABWMJ010000003">
    <property type="protein sequence ID" value="NUZ05855.1"/>
    <property type="molecule type" value="Genomic_DNA"/>
</dbReference>
<dbReference type="AlphaFoldDB" id="A0A7Y6TW98"/>
<accession>A0A7Y6TW98</accession>
<feature type="region of interest" description="Disordered" evidence="1">
    <location>
        <begin position="178"/>
        <end position="231"/>
    </location>
</feature>
<comment type="caution">
    <text evidence="3">The sequence shown here is derived from an EMBL/GenBank/DDBJ whole genome shotgun (WGS) entry which is preliminary data.</text>
</comment>
<reference evidence="3 4" key="1">
    <citation type="submission" date="2020-06" db="EMBL/GenBank/DDBJ databases">
        <title>Schlegella sp. ID0723 isolated from air conditioner.</title>
        <authorList>
            <person name="Kim D.Y."/>
            <person name="Kim D.-U."/>
        </authorList>
    </citation>
    <scope>NUCLEOTIDE SEQUENCE [LARGE SCALE GENOMIC DNA]</scope>
    <source>
        <strain evidence="3 4">ID0723</strain>
    </source>
</reference>
<feature type="region of interest" description="Disordered" evidence="1">
    <location>
        <begin position="345"/>
        <end position="370"/>
    </location>
</feature>
<organism evidence="3 4">
    <name type="scientific">Piscinibacter koreensis</name>
    <dbReference type="NCBI Taxonomy" id="2742824"/>
    <lineage>
        <taxon>Bacteria</taxon>
        <taxon>Pseudomonadati</taxon>
        <taxon>Pseudomonadota</taxon>
        <taxon>Betaproteobacteria</taxon>
        <taxon>Burkholderiales</taxon>
        <taxon>Sphaerotilaceae</taxon>
        <taxon>Piscinibacter</taxon>
    </lineage>
</organism>
<feature type="compositionally biased region" description="Low complexity" evidence="1">
    <location>
        <begin position="178"/>
        <end position="197"/>
    </location>
</feature>